<comment type="caution">
    <text evidence="3">The sequence shown here is derived from an EMBL/GenBank/DDBJ whole genome shotgun (WGS) entry which is preliminary data.</text>
</comment>
<accession>A0A120GNG0</accession>
<keyword evidence="2" id="KW-1133">Transmembrane helix</keyword>
<name>A0A120GNG0_9BACI</name>
<gene>
    <name evidence="3" type="ORF">AS888_08020</name>
</gene>
<feature type="transmembrane region" description="Helical" evidence="2">
    <location>
        <begin position="33"/>
        <end position="54"/>
    </location>
</feature>
<keyword evidence="2" id="KW-0472">Membrane</keyword>
<reference evidence="3 4" key="1">
    <citation type="submission" date="2015-11" db="EMBL/GenBank/DDBJ databases">
        <title>Genome Sequence of Bacillus simplex strain VanAntwerpen2.</title>
        <authorList>
            <person name="Couger M.B."/>
        </authorList>
    </citation>
    <scope>NUCLEOTIDE SEQUENCE [LARGE SCALE GENOMIC DNA]</scope>
    <source>
        <strain evidence="3 4">VanAntwerpen02</strain>
    </source>
</reference>
<organism evidence="3 4">
    <name type="scientific">Peribacillus simplex</name>
    <dbReference type="NCBI Taxonomy" id="1478"/>
    <lineage>
        <taxon>Bacteria</taxon>
        <taxon>Bacillati</taxon>
        <taxon>Bacillota</taxon>
        <taxon>Bacilli</taxon>
        <taxon>Bacillales</taxon>
        <taxon>Bacillaceae</taxon>
        <taxon>Peribacillus</taxon>
    </lineage>
</organism>
<evidence type="ECO:0000313" key="4">
    <source>
        <dbReference type="Proteomes" id="UP000064189"/>
    </source>
</evidence>
<dbReference type="AlphaFoldDB" id="A0A120GNG0"/>
<proteinExistence type="predicted"/>
<feature type="region of interest" description="Disordered" evidence="1">
    <location>
        <begin position="63"/>
        <end position="99"/>
    </location>
</feature>
<dbReference type="Proteomes" id="UP000064189">
    <property type="component" value="Unassembled WGS sequence"/>
</dbReference>
<evidence type="ECO:0000256" key="2">
    <source>
        <dbReference type="SAM" id="Phobius"/>
    </source>
</evidence>
<keyword evidence="4" id="KW-1185">Reference proteome</keyword>
<sequence>MRFLGLLCVFATIFFILAAIISAFRKTGKVKKMLLSSVGSFILLFVVAFIAVAIEDAETSNETEPVVEKNSISANETMKSEESQEEDLEDEWFPESDSTREEKIEDTINSIIDKNYSHTNISDMEVNENLGLNDGSNIVLPHLKFDAMNNEKRTKNLIEMYSEDLAANLAKEEDIS</sequence>
<dbReference type="EMBL" id="LNNH01000039">
    <property type="protein sequence ID" value="KWW15470.1"/>
    <property type="molecule type" value="Genomic_DNA"/>
</dbReference>
<evidence type="ECO:0000313" key="3">
    <source>
        <dbReference type="EMBL" id="KWW15470.1"/>
    </source>
</evidence>
<keyword evidence="2" id="KW-0812">Transmembrane</keyword>
<evidence type="ECO:0000256" key="1">
    <source>
        <dbReference type="SAM" id="MobiDB-lite"/>
    </source>
</evidence>
<dbReference type="RefSeq" id="WP_061143558.1">
    <property type="nucleotide sequence ID" value="NZ_LNNH01000039.1"/>
</dbReference>
<protein>
    <submittedName>
        <fullName evidence="3">Uncharacterized protein</fullName>
    </submittedName>
</protein>
<feature type="compositionally biased region" description="Acidic residues" evidence="1">
    <location>
        <begin position="83"/>
        <end position="94"/>
    </location>
</feature>